<protein>
    <recommendedName>
        <fullName evidence="10">TNFR-Cys domain-containing protein</fullName>
    </recommendedName>
</protein>
<feature type="disulfide bond" evidence="8">
    <location>
        <begin position="58"/>
        <end position="73"/>
    </location>
</feature>
<keyword evidence="2" id="KW-0964">Secreted</keyword>
<evidence type="ECO:0000256" key="4">
    <source>
        <dbReference type="ARBA" id="ARBA00022729"/>
    </source>
</evidence>
<evidence type="ECO:0000256" key="6">
    <source>
        <dbReference type="ARBA" id="ARBA00023157"/>
    </source>
</evidence>
<dbReference type="InterPro" id="IPR001368">
    <property type="entry name" value="TNFR/NGFR_Cys_rich_reg"/>
</dbReference>
<keyword evidence="12" id="KW-1185">Reference proteome</keyword>
<feature type="disulfide bond" evidence="8">
    <location>
        <begin position="79"/>
        <end position="97"/>
    </location>
</feature>
<keyword evidence="4 9" id="KW-0732">Signal</keyword>
<dbReference type="Proteomes" id="UP001347796">
    <property type="component" value="Unassembled WGS sequence"/>
</dbReference>
<dbReference type="GO" id="GO:0005576">
    <property type="term" value="C:extracellular region"/>
    <property type="evidence" value="ECO:0007669"/>
    <property type="project" value="UniProtKB-SubCell"/>
</dbReference>
<dbReference type="GO" id="GO:0006915">
    <property type="term" value="P:apoptotic process"/>
    <property type="evidence" value="ECO:0007669"/>
    <property type="project" value="UniProtKB-KW"/>
</dbReference>
<feature type="repeat" description="TNFR-Cys" evidence="8">
    <location>
        <begin position="57"/>
        <end position="97"/>
    </location>
</feature>
<gene>
    <name evidence="11" type="ORF">SNE40_015029</name>
</gene>
<comment type="subcellular location">
    <subcellularLocation>
        <location evidence="1">Secreted</location>
    </subcellularLocation>
</comment>
<comment type="caution">
    <text evidence="11">The sequence shown here is derived from an EMBL/GenBank/DDBJ whole genome shotgun (WGS) entry which is preliminary data.</text>
</comment>
<feature type="chain" id="PRO_5042882469" description="TNFR-Cys domain-containing protein" evidence="9">
    <location>
        <begin position="20"/>
        <end position="126"/>
    </location>
</feature>
<dbReference type="SUPFAM" id="SSF57586">
    <property type="entry name" value="TNF receptor-like"/>
    <property type="match status" value="2"/>
</dbReference>
<evidence type="ECO:0000256" key="2">
    <source>
        <dbReference type="ARBA" id="ARBA00022525"/>
    </source>
</evidence>
<reference evidence="11 12" key="1">
    <citation type="submission" date="2024-01" db="EMBL/GenBank/DDBJ databases">
        <title>The genome of the rayed Mediterranean limpet Patella caerulea (Linnaeus, 1758).</title>
        <authorList>
            <person name="Anh-Thu Weber A."/>
            <person name="Halstead-Nussloch G."/>
        </authorList>
    </citation>
    <scope>NUCLEOTIDE SEQUENCE [LARGE SCALE GENOMIC DNA]</scope>
    <source>
        <strain evidence="11">AATW-2023a</strain>
        <tissue evidence="11">Whole specimen</tissue>
    </source>
</reference>
<dbReference type="Pfam" id="PF00020">
    <property type="entry name" value="TNFR_c6"/>
    <property type="match status" value="1"/>
</dbReference>
<dbReference type="PANTHER" id="PTHR23097:SF181">
    <property type="entry name" value="CASPASE-8-LIKE"/>
    <property type="match status" value="1"/>
</dbReference>
<keyword evidence="3" id="KW-0053">Apoptosis</keyword>
<accession>A0AAN8JG33</accession>
<feature type="signal peptide" evidence="9">
    <location>
        <begin position="1"/>
        <end position="19"/>
    </location>
</feature>
<proteinExistence type="predicted"/>
<evidence type="ECO:0000256" key="7">
    <source>
        <dbReference type="ARBA" id="ARBA00023180"/>
    </source>
</evidence>
<dbReference type="InterPro" id="IPR052459">
    <property type="entry name" value="TNFRSF_decoy_receptor"/>
</dbReference>
<dbReference type="Gene3D" id="2.10.50.10">
    <property type="entry name" value="Tumor Necrosis Factor Receptor, subunit A, domain 2"/>
    <property type="match status" value="2"/>
</dbReference>
<dbReference type="SMART" id="SM00208">
    <property type="entry name" value="TNFR"/>
    <property type="match status" value="2"/>
</dbReference>
<dbReference type="AlphaFoldDB" id="A0AAN8JG33"/>
<evidence type="ECO:0000313" key="11">
    <source>
        <dbReference type="EMBL" id="KAK6176797.1"/>
    </source>
</evidence>
<sequence>MFINKAVLLFITTLYLTKGYPSQQYESPNGLTCQMCPGGTHLTSPCSIQHGTSICTTCPPLTFSSEPNKALSCASCTICQRGQRKTFPCSTTRDTICECPEGHFWQIIVEDQGICRPHSRNVDHNS</sequence>
<keyword evidence="7" id="KW-0325">Glycoprotein</keyword>
<evidence type="ECO:0000256" key="1">
    <source>
        <dbReference type="ARBA" id="ARBA00004613"/>
    </source>
</evidence>
<dbReference type="PROSITE" id="PS00652">
    <property type="entry name" value="TNFR_NGFR_1"/>
    <property type="match status" value="1"/>
</dbReference>
<feature type="disulfide bond" evidence="8">
    <location>
        <begin position="76"/>
        <end position="89"/>
    </location>
</feature>
<evidence type="ECO:0000256" key="9">
    <source>
        <dbReference type="SAM" id="SignalP"/>
    </source>
</evidence>
<feature type="domain" description="TNFR-Cys" evidence="10">
    <location>
        <begin position="57"/>
        <end position="97"/>
    </location>
</feature>
<evidence type="ECO:0000256" key="3">
    <source>
        <dbReference type="ARBA" id="ARBA00022703"/>
    </source>
</evidence>
<evidence type="ECO:0000256" key="8">
    <source>
        <dbReference type="PROSITE-ProRule" id="PRU00206"/>
    </source>
</evidence>
<organism evidence="11 12">
    <name type="scientific">Patella caerulea</name>
    <name type="common">Rayed Mediterranean limpet</name>
    <dbReference type="NCBI Taxonomy" id="87958"/>
    <lineage>
        <taxon>Eukaryota</taxon>
        <taxon>Metazoa</taxon>
        <taxon>Spiralia</taxon>
        <taxon>Lophotrochozoa</taxon>
        <taxon>Mollusca</taxon>
        <taxon>Gastropoda</taxon>
        <taxon>Patellogastropoda</taxon>
        <taxon>Patelloidea</taxon>
        <taxon>Patellidae</taxon>
        <taxon>Patella</taxon>
    </lineage>
</organism>
<keyword evidence="5" id="KW-0677">Repeat</keyword>
<evidence type="ECO:0000256" key="5">
    <source>
        <dbReference type="ARBA" id="ARBA00022737"/>
    </source>
</evidence>
<dbReference type="PANTHER" id="PTHR23097">
    <property type="entry name" value="TUMOR NECROSIS FACTOR RECEPTOR SUPERFAMILY MEMBER"/>
    <property type="match status" value="1"/>
</dbReference>
<dbReference type="EMBL" id="JAZGQO010000010">
    <property type="protein sequence ID" value="KAK6176797.1"/>
    <property type="molecule type" value="Genomic_DNA"/>
</dbReference>
<evidence type="ECO:0000313" key="12">
    <source>
        <dbReference type="Proteomes" id="UP001347796"/>
    </source>
</evidence>
<evidence type="ECO:0000259" key="10">
    <source>
        <dbReference type="PROSITE" id="PS50050"/>
    </source>
</evidence>
<dbReference type="PROSITE" id="PS50050">
    <property type="entry name" value="TNFR_NGFR_2"/>
    <property type="match status" value="1"/>
</dbReference>
<name>A0AAN8JG33_PATCE</name>
<keyword evidence="6 8" id="KW-1015">Disulfide bond</keyword>